<dbReference type="EMBL" id="KZ679272">
    <property type="protein sequence ID" value="PTB35894.1"/>
    <property type="molecule type" value="Genomic_DNA"/>
</dbReference>
<dbReference type="AlphaFoldDB" id="A0A2T3YTQ6"/>
<evidence type="ECO:0000313" key="4">
    <source>
        <dbReference type="EMBL" id="PTB35894.1"/>
    </source>
</evidence>
<dbReference type="STRING" id="1042311.A0A2T3YTQ6"/>
<evidence type="ECO:0008006" key="6">
    <source>
        <dbReference type="Google" id="ProtNLM"/>
    </source>
</evidence>
<dbReference type="Proteomes" id="UP000240493">
    <property type="component" value="Unassembled WGS sequence"/>
</dbReference>
<dbReference type="GO" id="GO:0005634">
    <property type="term" value="C:nucleus"/>
    <property type="evidence" value="ECO:0007669"/>
    <property type="project" value="TreeGrafter"/>
</dbReference>
<dbReference type="GO" id="GO:0003676">
    <property type="term" value="F:nucleic acid binding"/>
    <property type="evidence" value="ECO:0007669"/>
    <property type="project" value="InterPro"/>
</dbReference>
<dbReference type="PANTHER" id="PTHR12801:SF114">
    <property type="entry name" value="EXONUCLEASE, PUTATIVE (AFU_ORTHOLOGUE AFUA_7G00870)-RELATED"/>
    <property type="match status" value="1"/>
</dbReference>
<organism evidence="4 5">
    <name type="scientific">Trichoderma asperellum (strain ATCC 204424 / CBS 433.97 / NBRC 101777)</name>
    <dbReference type="NCBI Taxonomy" id="1042311"/>
    <lineage>
        <taxon>Eukaryota</taxon>
        <taxon>Fungi</taxon>
        <taxon>Dikarya</taxon>
        <taxon>Ascomycota</taxon>
        <taxon>Pezizomycotina</taxon>
        <taxon>Sordariomycetes</taxon>
        <taxon>Hypocreomycetidae</taxon>
        <taxon>Hypocreales</taxon>
        <taxon>Hypocreaceae</taxon>
        <taxon>Trichoderma</taxon>
    </lineage>
</organism>
<accession>A0A2T3YTQ6</accession>
<dbReference type="SUPFAM" id="SSF53098">
    <property type="entry name" value="Ribonuclease H-like"/>
    <property type="match status" value="1"/>
</dbReference>
<dbReference type="OrthoDB" id="16516at2759"/>
<name>A0A2T3YTQ6_TRIA4</name>
<dbReference type="InterPro" id="IPR012337">
    <property type="entry name" value="RNaseH-like_sf"/>
</dbReference>
<dbReference type="GO" id="GO:0006364">
    <property type="term" value="P:rRNA processing"/>
    <property type="evidence" value="ECO:0007669"/>
    <property type="project" value="TreeGrafter"/>
</dbReference>
<sequence length="447" mass="50674">MHQHAQIASMQHPPVQEPPPMLQHEGNLYTKLESNQQAAVYKALLVQRHSMDVLLRERFPLGHEPLPAHKIRKGLHIEDFVWAPQTHPFSQKRKAVSLHCVRHQPKHCPVELSAFVAVDFFSGEVLINSRVMPNLGWNGSSRSESLHGWREARANLFDFIDQDTVIVGHKAQINLEMLRLLHKQIVDSQILTTSAIYRPSTSRHRYRPSLEKVCAEFVGIKIKQGAPCPLENALAAREIVLHCIRRPKDLHVWAKETRTSYWRGQEEKNFRRLVKRINSVDSSAVHPLTNLTNPVLSRRNKPVLHDNGPVAAYDDDEYLGGYQDAYEAGFASGFKVGYKRRYEQAGFPVDYAEIEEACPAVKRPKTHEPIQGADDNENPSSFNEHLNQNNNTDMSQAARARSLLAHLMKDTKVKEIIQMLNQAQEKTSKNSKVTSCQTGLGHVAGDC</sequence>
<keyword evidence="5" id="KW-1185">Reference proteome</keyword>
<keyword evidence="3" id="KW-0269">Exonuclease</keyword>
<proteinExistence type="predicted"/>
<reference evidence="4 5" key="1">
    <citation type="submission" date="2016-07" db="EMBL/GenBank/DDBJ databases">
        <title>Multiple horizontal gene transfer events from other fungi enriched the ability of initially mycotrophic Trichoderma (Ascomycota) to feed on dead plant biomass.</title>
        <authorList>
            <consortium name="DOE Joint Genome Institute"/>
            <person name="Aerts A."/>
            <person name="Atanasova L."/>
            <person name="Chenthamara K."/>
            <person name="Zhang J."/>
            <person name="Grujic M."/>
            <person name="Henrissat B."/>
            <person name="Kuo A."/>
            <person name="Salamov A."/>
            <person name="Lipzen A."/>
            <person name="Labutti K."/>
            <person name="Barry K."/>
            <person name="Miao Y."/>
            <person name="Rahimi M.J."/>
            <person name="Shen Q."/>
            <person name="Grigoriev I.V."/>
            <person name="Kubicek C.P."/>
            <person name="Druzhinina I.S."/>
        </authorList>
    </citation>
    <scope>NUCLEOTIDE SEQUENCE [LARGE SCALE GENOMIC DNA]</scope>
    <source>
        <strain evidence="4 5">CBS 433.97</strain>
    </source>
</reference>
<keyword evidence="1" id="KW-0540">Nuclease</keyword>
<dbReference type="GO" id="GO:0004527">
    <property type="term" value="F:exonuclease activity"/>
    <property type="evidence" value="ECO:0007669"/>
    <property type="project" value="UniProtKB-KW"/>
</dbReference>
<evidence type="ECO:0000256" key="3">
    <source>
        <dbReference type="ARBA" id="ARBA00022839"/>
    </source>
</evidence>
<gene>
    <name evidence="4" type="ORF">M441DRAFT_62278</name>
</gene>
<dbReference type="InterPro" id="IPR047021">
    <property type="entry name" value="REXO1/3/4-like"/>
</dbReference>
<evidence type="ECO:0000256" key="1">
    <source>
        <dbReference type="ARBA" id="ARBA00022722"/>
    </source>
</evidence>
<evidence type="ECO:0000256" key="2">
    <source>
        <dbReference type="ARBA" id="ARBA00022801"/>
    </source>
</evidence>
<keyword evidence="2" id="KW-0378">Hydrolase</keyword>
<dbReference type="Gene3D" id="3.30.420.10">
    <property type="entry name" value="Ribonuclease H-like superfamily/Ribonuclease H"/>
    <property type="match status" value="1"/>
</dbReference>
<dbReference type="InterPro" id="IPR036397">
    <property type="entry name" value="RNaseH_sf"/>
</dbReference>
<dbReference type="GO" id="GO:0000027">
    <property type="term" value="P:ribosomal large subunit assembly"/>
    <property type="evidence" value="ECO:0007669"/>
    <property type="project" value="TreeGrafter"/>
</dbReference>
<protein>
    <recommendedName>
        <fullName evidence="6">Exonuclease domain-containing protein</fullName>
    </recommendedName>
</protein>
<dbReference type="PANTHER" id="PTHR12801">
    <property type="entry name" value="RNA EXONUCLEASE REXO1 / RECO3 FAMILY MEMBER-RELATED"/>
    <property type="match status" value="1"/>
</dbReference>
<evidence type="ECO:0000313" key="5">
    <source>
        <dbReference type="Proteomes" id="UP000240493"/>
    </source>
</evidence>